<organism evidence="2 3">
    <name type="scientific">Eleusine coracana subsp. coracana</name>
    <dbReference type="NCBI Taxonomy" id="191504"/>
    <lineage>
        <taxon>Eukaryota</taxon>
        <taxon>Viridiplantae</taxon>
        <taxon>Streptophyta</taxon>
        <taxon>Embryophyta</taxon>
        <taxon>Tracheophyta</taxon>
        <taxon>Spermatophyta</taxon>
        <taxon>Magnoliopsida</taxon>
        <taxon>Liliopsida</taxon>
        <taxon>Poales</taxon>
        <taxon>Poaceae</taxon>
        <taxon>PACMAD clade</taxon>
        <taxon>Chloridoideae</taxon>
        <taxon>Cynodonteae</taxon>
        <taxon>Eleusininae</taxon>
        <taxon>Eleusine</taxon>
    </lineage>
</organism>
<evidence type="ECO:0000313" key="3">
    <source>
        <dbReference type="Proteomes" id="UP001054889"/>
    </source>
</evidence>
<sequence length="475" mass="51763">MQKQNQTSNICNTSQIQFSNAHNKTEVADASTSQDNVPASVKKSPFEDKCSNTHNKTEVIDASTSQNNVPALVLETHLRDLCFDALGKTEVIDASVQKAPITNLNSAATVSDQKACKESLQKLQLKSDGSPTDLGKDVADATHPICNGADGLLGANDQATEPQPDPFCKPIPDNDTEPIVQIIPTETSVQNHSLDSGQVSSKKICSEDSSQMVCSEDCAQRIKRRLRSSMNAESIASDQQASTSETVHAEGTSCKSRRRKHSCCAASSEDGVQVCNKKQNLGDSTSSVGLTIDNQDSKDASLSSAELARSDRSSVANPDSGKCATRNEKGSSHFDLLTRGLRQITVSRWDDNDMPDTTETELQRIAAISRHANIDETSECPEWKSADTGITTTTRGMLISVMQLFSNNTIASSTHSYQLVRRDEEYDRGRRKKVKRPIKDFGGPNPFQETANIRSWQGMGLKAEQARRGNQPLRK</sequence>
<dbReference type="EMBL" id="BQKI01000001">
    <property type="protein sequence ID" value="GJM87122.1"/>
    <property type="molecule type" value="Genomic_DNA"/>
</dbReference>
<reference evidence="2" key="2">
    <citation type="submission" date="2021-12" db="EMBL/GenBank/DDBJ databases">
        <title>Resequencing data analysis of finger millet.</title>
        <authorList>
            <person name="Hatakeyama M."/>
            <person name="Aluri S."/>
            <person name="Balachadran M.T."/>
            <person name="Sivarajan S.R."/>
            <person name="Poveda L."/>
            <person name="Shimizu-Inatsugi R."/>
            <person name="Schlapbach R."/>
            <person name="Sreeman S.M."/>
            <person name="Shimizu K.K."/>
        </authorList>
    </citation>
    <scope>NUCLEOTIDE SEQUENCE</scope>
</reference>
<feature type="compositionally biased region" description="Polar residues" evidence="1">
    <location>
        <begin position="229"/>
        <end position="246"/>
    </location>
</feature>
<evidence type="ECO:0000256" key="1">
    <source>
        <dbReference type="SAM" id="MobiDB-lite"/>
    </source>
</evidence>
<dbReference type="Proteomes" id="UP001054889">
    <property type="component" value="Unassembled WGS sequence"/>
</dbReference>
<feature type="region of interest" description="Disordered" evidence="1">
    <location>
        <begin position="22"/>
        <end position="52"/>
    </location>
</feature>
<gene>
    <name evidence="2" type="primary">ga03046</name>
    <name evidence="2" type="ORF">PR202_ga03046</name>
</gene>
<dbReference type="AlphaFoldDB" id="A0AAV5BME3"/>
<accession>A0AAV5BME3</accession>
<reference evidence="2" key="1">
    <citation type="journal article" date="2018" name="DNA Res.">
        <title>Multiple hybrid de novo genome assembly of finger millet, an orphan allotetraploid crop.</title>
        <authorList>
            <person name="Hatakeyama M."/>
            <person name="Aluri S."/>
            <person name="Balachadran M.T."/>
            <person name="Sivarajan S.R."/>
            <person name="Patrignani A."/>
            <person name="Gruter S."/>
            <person name="Poveda L."/>
            <person name="Shimizu-Inatsugi R."/>
            <person name="Baeten J."/>
            <person name="Francoijs K.J."/>
            <person name="Nataraja K.N."/>
            <person name="Reddy Y.A.N."/>
            <person name="Phadnis S."/>
            <person name="Ravikumar R.L."/>
            <person name="Schlapbach R."/>
            <person name="Sreeman S.M."/>
            <person name="Shimizu K.K."/>
        </authorList>
    </citation>
    <scope>NUCLEOTIDE SEQUENCE</scope>
</reference>
<name>A0AAV5BME3_ELECO</name>
<feature type="region of interest" description="Disordered" evidence="1">
    <location>
        <begin position="426"/>
        <end position="449"/>
    </location>
</feature>
<protein>
    <submittedName>
        <fullName evidence="2">Uncharacterized protein</fullName>
    </submittedName>
</protein>
<evidence type="ECO:0000313" key="2">
    <source>
        <dbReference type="EMBL" id="GJM87122.1"/>
    </source>
</evidence>
<comment type="caution">
    <text evidence="2">The sequence shown here is derived from an EMBL/GenBank/DDBJ whole genome shotgun (WGS) entry which is preliminary data.</text>
</comment>
<proteinExistence type="predicted"/>
<feature type="region of interest" description="Disordered" evidence="1">
    <location>
        <begin position="285"/>
        <end position="329"/>
    </location>
</feature>
<feature type="compositionally biased region" description="Polar residues" evidence="1">
    <location>
        <begin position="285"/>
        <end position="304"/>
    </location>
</feature>
<keyword evidence="3" id="KW-1185">Reference proteome</keyword>
<feature type="region of interest" description="Disordered" evidence="1">
    <location>
        <begin position="229"/>
        <end position="253"/>
    </location>
</feature>